<dbReference type="InterPro" id="IPR023827">
    <property type="entry name" value="Peptidase_S8_Asp-AS"/>
</dbReference>
<evidence type="ECO:0000256" key="3">
    <source>
        <dbReference type="ARBA" id="ARBA00022801"/>
    </source>
</evidence>
<dbReference type="InterPro" id="IPR023828">
    <property type="entry name" value="Peptidase_S8_Ser-AS"/>
</dbReference>
<feature type="compositionally biased region" description="Basic and acidic residues" evidence="7">
    <location>
        <begin position="648"/>
        <end position="679"/>
    </location>
</feature>
<evidence type="ECO:0000256" key="5">
    <source>
        <dbReference type="PROSITE-ProRule" id="PRU01240"/>
    </source>
</evidence>
<keyword evidence="10" id="KW-1185">Reference proteome</keyword>
<evidence type="ECO:0000256" key="1">
    <source>
        <dbReference type="ARBA" id="ARBA00011073"/>
    </source>
</evidence>
<feature type="domain" description="Peptidase S8/S53" evidence="8">
    <location>
        <begin position="822"/>
        <end position="1114"/>
    </location>
</feature>
<dbReference type="InterPro" id="IPR036852">
    <property type="entry name" value="Peptidase_S8/S53_dom_sf"/>
</dbReference>
<dbReference type="GO" id="GO:0004252">
    <property type="term" value="F:serine-type endopeptidase activity"/>
    <property type="evidence" value="ECO:0007669"/>
    <property type="project" value="UniProtKB-UniRule"/>
</dbReference>
<dbReference type="AlphaFoldDB" id="A0AA40AVF6"/>
<dbReference type="PRINTS" id="PR00723">
    <property type="entry name" value="SUBTILISIN"/>
</dbReference>
<dbReference type="Gene3D" id="3.40.50.200">
    <property type="entry name" value="Peptidase S8/S53 domain"/>
    <property type="match status" value="1"/>
</dbReference>
<evidence type="ECO:0000313" key="9">
    <source>
        <dbReference type="EMBL" id="KAK0722684.1"/>
    </source>
</evidence>
<organism evidence="9 10">
    <name type="scientific">Lasiosphaeria miniovina</name>
    <dbReference type="NCBI Taxonomy" id="1954250"/>
    <lineage>
        <taxon>Eukaryota</taxon>
        <taxon>Fungi</taxon>
        <taxon>Dikarya</taxon>
        <taxon>Ascomycota</taxon>
        <taxon>Pezizomycotina</taxon>
        <taxon>Sordariomycetes</taxon>
        <taxon>Sordariomycetidae</taxon>
        <taxon>Sordariales</taxon>
        <taxon>Lasiosphaeriaceae</taxon>
        <taxon>Lasiosphaeria</taxon>
    </lineage>
</organism>
<dbReference type="InterPro" id="IPR000209">
    <property type="entry name" value="Peptidase_S8/S53_dom"/>
</dbReference>
<feature type="compositionally biased region" description="Basic and acidic residues" evidence="7">
    <location>
        <begin position="554"/>
        <end position="585"/>
    </location>
</feature>
<dbReference type="GO" id="GO:0006508">
    <property type="term" value="P:proteolysis"/>
    <property type="evidence" value="ECO:0007669"/>
    <property type="project" value="UniProtKB-KW"/>
</dbReference>
<feature type="active site" description="Charge relay system" evidence="5">
    <location>
        <position position="826"/>
    </location>
</feature>
<gene>
    <name evidence="9" type="ORF">B0T26DRAFT_801396</name>
</gene>
<sequence length="1127" mass="126570">MDNQSVSLPLSPPLPSPPPPLGYRSPDATPAEYTADPQQWEVGLENARELGGQRLDDAALRFEEDYEMAKAQQAVQSGVDAERERLLLILNSEIKAVAQDLLAAIMLALEQGAQEDDIEILYAKQELAAAYTDCEEFDKAEEQYTQTLSGLEKNRLFDDLLHCRRTLSRMLRKVAVTRRDPQSTRVRALSLVMQNINQEESYEDPESLENDIKLCDILVMNIINCTENHAQDKIVDPTGAASWGHVGTLQRTAALLATSVKEAGPMLTTLLLQVKIRTVQLLAVDLKAWGRAREVHAGMNEIRNPLSLHDITDDRLKVALQRTLADLEYWDESLQLEMYVYMRQQKAKQMWLTALTVIRVLSRWRKFYQQRKAIAQSQNRTELIDTGEEMSDVTEVKHVEDNPHQSDALVTAQAPPKEAGQRIEETPSADDDCMAQPKEEVGMPGDSKPEEYLPKEEEEAQQKPEDPLPEKDELAGTKVKDEKHLAEKACLPEDFKGEDKTQPVGRPQYNDETRLVDESFSQHEKEELIDEDHGLTQDESSKKVKGETQLAEAQPRDQTQEMEKTRWKEEERHAEAARLAQEAREVEHKVQLRLYAEGQEKERLAQEDRLAKEARMAEEVQRLENAERQEQERLAQEIRVAEEIRLAEEARKAEESRLAEERRRSRDEAQRREKEAKREEEEERLAEETRLLKEAQATNDGQLKENALPSNENHRSGSTEGTGPIEREQKAQGENNVQPELLDSIVDSLARRETGFTEVFSDGEEDDDELATYTSGKVSGTLFDANHAKSSKLSTQWIETMKEFSSKTLANTNASYPLRARVAVIDTGISADHPKISKLWQWSAKGGQPADRPSRFRDFSERKPGDDEQGEPTDPGLDVPVDEDGHGTFIAGLLLNLVPGLELSVARIGKTRSSIQNDDPEHLSYRVGKAIEYAVKEWKSEIISISFGCEKSAFVTRKLKEAIYHDVIVLAATGNSGNSKIPPFPAMQDGVFKVYSCTAFARADETTGTPWDSINSFHTLGRDIESIWPGHLAKNAGDEVQLKCKTARKTKSAQAEAQAEHSCSSQCNTSTVMSGTSFATPIAAAMVAIVYQFYNTHRDQIDLRLLSTADKLKTINSSHSLSASAAP</sequence>
<feature type="compositionally biased region" description="Basic and acidic residues" evidence="7">
    <location>
        <begin position="509"/>
        <end position="546"/>
    </location>
</feature>
<dbReference type="SUPFAM" id="SSF52743">
    <property type="entry name" value="Subtilisin-like"/>
    <property type="match status" value="1"/>
</dbReference>
<proteinExistence type="inferred from homology"/>
<evidence type="ECO:0000256" key="7">
    <source>
        <dbReference type="SAM" id="MobiDB-lite"/>
    </source>
</evidence>
<protein>
    <recommendedName>
        <fullName evidence="8">Peptidase S8/S53 domain-containing protein</fullName>
    </recommendedName>
</protein>
<dbReference type="CDD" id="cd00306">
    <property type="entry name" value="Peptidases_S8_S53"/>
    <property type="match status" value="1"/>
</dbReference>
<dbReference type="PROSITE" id="PS00136">
    <property type="entry name" value="SUBTILASE_ASP"/>
    <property type="match status" value="1"/>
</dbReference>
<dbReference type="PANTHER" id="PTHR43806">
    <property type="entry name" value="PEPTIDASE S8"/>
    <property type="match status" value="1"/>
</dbReference>
<feature type="region of interest" description="Disordered" evidence="7">
    <location>
        <begin position="400"/>
        <end position="585"/>
    </location>
</feature>
<dbReference type="GeneID" id="85330297"/>
<name>A0AA40AVF6_9PEZI</name>
<dbReference type="EMBL" id="JAUIRO010000003">
    <property type="protein sequence ID" value="KAK0722684.1"/>
    <property type="molecule type" value="Genomic_DNA"/>
</dbReference>
<dbReference type="Pfam" id="PF00082">
    <property type="entry name" value="Peptidase_S8"/>
    <property type="match status" value="1"/>
</dbReference>
<dbReference type="InterPro" id="IPR050131">
    <property type="entry name" value="Peptidase_S8_subtilisin-like"/>
</dbReference>
<dbReference type="RefSeq" id="XP_060298608.1">
    <property type="nucleotide sequence ID" value="XM_060447027.1"/>
</dbReference>
<keyword evidence="4 5" id="KW-0720">Serine protease</keyword>
<keyword evidence="3 5" id="KW-0378">Hydrolase</keyword>
<feature type="region of interest" description="Disordered" evidence="7">
    <location>
        <begin position="648"/>
        <end position="741"/>
    </location>
</feature>
<feature type="region of interest" description="Disordered" evidence="7">
    <location>
        <begin position="840"/>
        <end position="878"/>
    </location>
</feature>
<accession>A0AA40AVF6</accession>
<dbReference type="PANTHER" id="PTHR43806:SF11">
    <property type="entry name" value="CEREVISIN-RELATED"/>
    <property type="match status" value="1"/>
</dbReference>
<feature type="compositionally biased region" description="Basic and acidic residues" evidence="7">
    <location>
        <begin position="852"/>
        <end position="866"/>
    </location>
</feature>
<feature type="active site" description="Charge relay system" evidence="5">
    <location>
        <position position="886"/>
    </location>
</feature>
<comment type="caution">
    <text evidence="9">The sequence shown here is derived from an EMBL/GenBank/DDBJ whole genome shotgun (WGS) entry which is preliminary data.</text>
</comment>
<dbReference type="InterPro" id="IPR015500">
    <property type="entry name" value="Peptidase_S8_subtilisin-rel"/>
</dbReference>
<dbReference type="Proteomes" id="UP001172101">
    <property type="component" value="Unassembled WGS sequence"/>
</dbReference>
<feature type="active site" description="Charge relay system" evidence="5">
    <location>
        <position position="1077"/>
    </location>
</feature>
<evidence type="ECO:0000256" key="4">
    <source>
        <dbReference type="ARBA" id="ARBA00022825"/>
    </source>
</evidence>
<feature type="compositionally biased region" description="Basic and acidic residues" evidence="7">
    <location>
        <begin position="437"/>
        <end position="501"/>
    </location>
</feature>
<evidence type="ECO:0000259" key="8">
    <source>
        <dbReference type="Pfam" id="PF00082"/>
    </source>
</evidence>
<reference evidence="9" key="1">
    <citation type="submission" date="2023-06" db="EMBL/GenBank/DDBJ databases">
        <title>Genome-scale phylogeny and comparative genomics of the fungal order Sordariales.</title>
        <authorList>
            <consortium name="Lawrence Berkeley National Laboratory"/>
            <person name="Hensen N."/>
            <person name="Bonometti L."/>
            <person name="Westerberg I."/>
            <person name="Brannstrom I.O."/>
            <person name="Guillou S."/>
            <person name="Cros-Aarteil S."/>
            <person name="Calhoun S."/>
            <person name="Haridas S."/>
            <person name="Kuo A."/>
            <person name="Mondo S."/>
            <person name="Pangilinan J."/>
            <person name="Riley R."/>
            <person name="LaButti K."/>
            <person name="Andreopoulos B."/>
            <person name="Lipzen A."/>
            <person name="Chen C."/>
            <person name="Yanf M."/>
            <person name="Daum C."/>
            <person name="Ng V."/>
            <person name="Clum A."/>
            <person name="Steindorff A."/>
            <person name="Ohm R."/>
            <person name="Martin F."/>
            <person name="Silar P."/>
            <person name="Natvig D."/>
            <person name="Lalanne C."/>
            <person name="Gautier V."/>
            <person name="Ament-velasquez S.L."/>
            <person name="Kruys A."/>
            <person name="Hutchinson M.I."/>
            <person name="Powell A.J."/>
            <person name="Barry K."/>
            <person name="Miller A.N."/>
            <person name="Grigoriev I.V."/>
            <person name="Debuchy R."/>
            <person name="Gladieux P."/>
            <person name="Thoren M.H."/>
            <person name="Johannesson H."/>
        </authorList>
    </citation>
    <scope>NUCLEOTIDE SEQUENCE</scope>
    <source>
        <strain evidence="9">SMH2392-1A</strain>
    </source>
</reference>
<feature type="region of interest" description="Disordered" evidence="7">
    <location>
        <begin position="1"/>
        <end position="37"/>
    </location>
</feature>
<evidence type="ECO:0000256" key="6">
    <source>
        <dbReference type="RuleBase" id="RU003355"/>
    </source>
</evidence>
<dbReference type="PROSITE" id="PS00138">
    <property type="entry name" value="SUBTILASE_SER"/>
    <property type="match status" value="1"/>
</dbReference>
<dbReference type="PROSITE" id="PS51892">
    <property type="entry name" value="SUBTILASE"/>
    <property type="match status" value="1"/>
</dbReference>
<evidence type="ECO:0000256" key="2">
    <source>
        <dbReference type="ARBA" id="ARBA00022670"/>
    </source>
</evidence>
<feature type="compositionally biased region" description="Pro residues" evidence="7">
    <location>
        <begin position="10"/>
        <end position="21"/>
    </location>
</feature>
<keyword evidence="2 5" id="KW-0645">Protease</keyword>
<comment type="similarity">
    <text evidence="1 5 6">Belongs to the peptidase S8 family.</text>
</comment>
<evidence type="ECO:0000313" key="10">
    <source>
        <dbReference type="Proteomes" id="UP001172101"/>
    </source>
</evidence>